<proteinExistence type="predicted"/>
<gene>
    <name evidence="4" type="ORF">NP233_g5088</name>
</gene>
<feature type="compositionally biased region" description="Polar residues" evidence="2">
    <location>
        <begin position="73"/>
        <end position="88"/>
    </location>
</feature>
<feature type="compositionally biased region" description="Basic and acidic residues" evidence="2">
    <location>
        <begin position="1"/>
        <end position="12"/>
    </location>
</feature>
<organism evidence="4 5">
    <name type="scientific">Leucocoprinus birnbaumii</name>
    <dbReference type="NCBI Taxonomy" id="56174"/>
    <lineage>
        <taxon>Eukaryota</taxon>
        <taxon>Fungi</taxon>
        <taxon>Dikarya</taxon>
        <taxon>Basidiomycota</taxon>
        <taxon>Agaricomycotina</taxon>
        <taxon>Agaricomycetes</taxon>
        <taxon>Agaricomycetidae</taxon>
        <taxon>Agaricales</taxon>
        <taxon>Agaricineae</taxon>
        <taxon>Agaricaceae</taxon>
        <taxon>Leucocoprinus</taxon>
    </lineage>
</organism>
<comment type="caution">
    <text evidence="4">The sequence shown here is derived from an EMBL/GenBank/DDBJ whole genome shotgun (WGS) entry which is preliminary data.</text>
</comment>
<sequence length="706" mass="78297">MSLPESPREGDLKRRRGSSPPEAPPNRKRRLSSSQHNVGPHVVDELSPSGYAQGTPAEVQGPLPSSIGEEMGSLTTLPVHSPGISQAQGAGMINKTPITLGISSSSSSFFPGAHSFGITNSTFINSTYTLPNATVIDRNPDNENAALDRLSQRTIPGAEYDSSERDPPPLCHPSTRLEIRGEVQRWLRNQHRLEKVLWLHGPAGAGKSAVIQSLAEDESDSPDSILGATFFFSRTKGFVDAQFLFTTIAHQLGIKYPSYRHYIVNLLTRDRRIPNKKMAIQFQHFIREPFGNMALEGFPDTVAIFIDGLDECMGTGTQKEIVLLIGNFVLEFPTSRIIWAIASRPEAPLKESFQSLANESASPYKQIILHVNSEEGCRDVERFLRDSFQDVRKQYPSSFPPSRPWPTETHFLEIASAASGHFGFATTVMKFIIDEDRGNPAAQLATVIQVINLVTLPSNKPQPLAMLDAMYTQILSTVPTDILPTTMALLSIMTHSYEVYHLSGELVPFTLEAISLVPWEWLGLSQEDVDSALRKLCSVLSWNVFPPPGEKIKPPEPHHASFTDFLMSPERSGRFHVRDPTPDLVTGAVQFVLQAHHPPSNSVDPLRITRSLPPHLTFNMSTNRTESETHLSFFFKITLRTILRHLSQLKSEENTSSDICERLSTFFKDMDYTGRSPAQGSAGEMFDAIYGRVPDAVSLFSYNSSS</sequence>
<evidence type="ECO:0000259" key="3">
    <source>
        <dbReference type="PROSITE" id="PS50837"/>
    </source>
</evidence>
<keyword evidence="5" id="KW-1185">Reference proteome</keyword>
<dbReference type="AlphaFoldDB" id="A0AAD5VTJ8"/>
<dbReference type="PROSITE" id="PS50837">
    <property type="entry name" value="NACHT"/>
    <property type="match status" value="1"/>
</dbReference>
<keyword evidence="1" id="KW-0677">Repeat</keyword>
<dbReference type="SUPFAM" id="SSF52540">
    <property type="entry name" value="P-loop containing nucleoside triphosphate hydrolases"/>
    <property type="match status" value="1"/>
</dbReference>
<accession>A0AAD5VTJ8</accession>
<feature type="region of interest" description="Disordered" evidence="2">
    <location>
        <begin position="1"/>
        <end position="88"/>
    </location>
</feature>
<dbReference type="EMBL" id="JANIEX010000291">
    <property type="protein sequence ID" value="KAJ3569383.1"/>
    <property type="molecule type" value="Genomic_DNA"/>
</dbReference>
<protein>
    <recommendedName>
        <fullName evidence="3">NACHT domain-containing protein</fullName>
    </recommendedName>
</protein>
<reference evidence="4" key="1">
    <citation type="submission" date="2022-07" db="EMBL/GenBank/DDBJ databases">
        <title>Genome Sequence of Leucocoprinus birnbaumii.</title>
        <authorList>
            <person name="Buettner E."/>
        </authorList>
    </citation>
    <scope>NUCLEOTIDE SEQUENCE</scope>
    <source>
        <strain evidence="4">VT141</strain>
    </source>
</reference>
<evidence type="ECO:0000313" key="4">
    <source>
        <dbReference type="EMBL" id="KAJ3569383.1"/>
    </source>
</evidence>
<dbReference type="PANTHER" id="PTHR10039">
    <property type="entry name" value="AMELOGENIN"/>
    <property type="match status" value="1"/>
</dbReference>
<evidence type="ECO:0000256" key="2">
    <source>
        <dbReference type="SAM" id="MobiDB-lite"/>
    </source>
</evidence>
<dbReference type="Gene3D" id="3.40.50.300">
    <property type="entry name" value="P-loop containing nucleotide triphosphate hydrolases"/>
    <property type="match status" value="1"/>
</dbReference>
<evidence type="ECO:0000313" key="5">
    <source>
        <dbReference type="Proteomes" id="UP001213000"/>
    </source>
</evidence>
<dbReference type="InterPro" id="IPR056884">
    <property type="entry name" value="NPHP3-like_N"/>
</dbReference>
<evidence type="ECO:0000256" key="1">
    <source>
        <dbReference type="ARBA" id="ARBA00022737"/>
    </source>
</evidence>
<dbReference type="PANTHER" id="PTHR10039:SF17">
    <property type="entry name" value="FUNGAL STAND N-TERMINAL GOODBYE DOMAIN-CONTAINING PROTEIN-RELATED"/>
    <property type="match status" value="1"/>
</dbReference>
<dbReference type="Proteomes" id="UP001213000">
    <property type="component" value="Unassembled WGS sequence"/>
</dbReference>
<dbReference type="Pfam" id="PF24883">
    <property type="entry name" value="NPHP3_N"/>
    <property type="match status" value="1"/>
</dbReference>
<dbReference type="InterPro" id="IPR007111">
    <property type="entry name" value="NACHT_NTPase"/>
</dbReference>
<feature type="domain" description="NACHT" evidence="3">
    <location>
        <begin position="195"/>
        <end position="347"/>
    </location>
</feature>
<dbReference type="InterPro" id="IPR027417">
    <property type="entry name" value="P-loop_NTPase"/>
</dbReference>
<name>A0AAD5VTJ8_9AGAR</name>